<keyword evidence="3 9" id="KW-0436">Ligase</keyword>
<dbReference type="GO" id="GO:0005829">
    <property type="term" value="C:cytosol"/>
    <property type="evidence" value="ECO:0007669"/>
    <property type="project" value="TreeGrafter"/>
</dbReference>
<feature type="binding site" evidence="9">
    <location>
        <position position="769"/>
    </location>
    <ligand>
        <name>ATP</name>
        <dbReference type="ChEBI" id="CHEBI:30616"/>
    </ligand>
</feature>
<evidence type="ECO:0000256" key="4">
    <source>
        <dbReference type="ARBA" id="ARBA00022741"/>
    </source>
</evidence>
<dbReference type="PRINTS" id="PR00985">
    <property type="entry name" value="TRNASYNTHLEU"/>
</dbReference>
<dbReference type="InterPro" id="IPR013155">
    <property type="entry name" value="M/V/L/I-tRNA-synth_anticd-bd"/>
</dbReference>
<evidence type="ECO:0000256" key="7">
    <source>
        <dbReference type="ARBA" id="ARBA00023146"/>
    </source>
</evidence>
<proteinExistence type="inferred from homology"/>
<dbReference type="EMBL" id="CP155618">
    <property type="protein sequence ID" value="XBL15447.1"/>
    <property type="molecule type" value="Genomic_DNA"/>
</dbReference>
<keyword evidence="6 9" id="KW-0648">Protein biosynthesis</keyword>
<comment type="similarity">
    <text evidence="1 9 10">Belongs to the class-I aminoacyl-tRNA synthetase family.</text>
</comment>
<feature type="short sequence motif" description="'KMSKS' region" evidence="9">
    <location>
        <begin position="766"/>
        <end position="770"/>
    </location>
</feature>
<dbReference type="PANTHER" id="PTHR43740">
    <property type="entry name" value="LEUCYL-TRNA SYNTHETASE"/>
    <property type="match status" value="1"/>
</dbReference>
<comment type="subcellular location">
    <subcellularLocation>
        <location evidence="9">Cytoplasm</location>
    </subcellularLocation>
</comment>
<dbReference type="InterPro" id="IPR014729">
    <property type="entry name" value="Rossmann-like_a/b/a_fold"/>
</dbReference>
<evidence type="ECO:0000313" key="15">
    <source>
        <dbReference type="Proteomes" id="UP001224325"/>
    </source>
</evidence>
<sequence>MTYDFNQIEKKWQDYWAKNQTFKAENNSEKPKFYVLDMFPYPSGAGLHVGHPLGYIASDIYARYKRHQGFNVLHPQGYDSFGLPAEQYAIQTGQHPAITTAENIKTYRRQLDQIGFSFDWSREVRTSDPSYYKWTQWIFIQLFESWYCKHTDKAFAISELVDVFEKEGNLAVEAVCDDNVEMFSAEDWNAFDSKKQQQILLQYRLTYLAETEVNWCPALGTVLANDEIVNGVSERGGHTVMRKKMTQWSMRISAYAERLLQGLNKIDWTDSLKESQRNWIGKSVGAAVSFKVLANNENGSHAELVEASHIIDVFTTRPDTIFGVSFMTLAPEHELVSHITTPAQKDQVEAYISATAKRSERDRMADVKTISGVFTGAYAQHPFTKQPIPVWIGDFVLAGYGTGAVMSVPCGDQRDYDFAKHFNIPIPNIFEGVDISKEAYASKDNVTIGNSDFLNGLSYKEATKKVIEALEKLGQGEGKTNYRLRDAVFSRQRYWGEPFPVYYVNGMPQMIDAKHLPIRLPEVEKYLPTETGEPPLGNATVWAWDTNTNEVVSNDKINNTTIHPLELNTMPGWAGSSWYFNRYMDSTNTEEFASKEALNYWKDVDLYIGGSEHATGHLLYSRFWQKFLFDKGEVPVDEFAKKLINQGMILGTSAFVYKFFGSNRFPNLFISESYYKMYKDDVSLVHTKLEEIHKESEKSYLPYIDYDMDIALMHADVSLVNSSDELDVEGFKKWRPEYKDAIFIGEKGEIIDGDNGVYKVGRDVEKMSKSKYNVVNPDQICVDYGADSLRLYEMFLGPLEQYKPWNTAGITGVHGFLKKLWRLYHQGENETFYVTSSPPSEGLGEALKTLHKTIKKVQEDIENFSFNTSVSTFMIAVNELTAQKCTSKEILEPLLVLLSPYAPHIAEELWSQLGHNESISTAPFPKFDASHLVESSKNYPISFNGKMRFTLELPLDMSKDDIEKVVMAHEKTQEQLAGRTPKKVIIVPGKIVNIVG</sequence>
<dbReference type="GO" id="GO:0002161">
    <property type="term" value="F:aminoacyl-tRNA deacylase activity"/>
    <property type="evidence" value="ECO:0007669"/>
    <property type="project" value="InterPro"/>
</dbReference>
<protein>
    <recommendedName>
        <fullName evidence="9">Leucine--tRNA ligase</fullName>
        <ecNumber evidence="9">6.1.1.4</ecNumber>
    </recommendedName>
    <alternativeName>
        <fullName evidence="9">Leucyl-tRNA synthetase</fullName>
        <shortName evidence="9">LeuRS</shortName>
    </alternativeName>
</protein>
<evidence type="ECO:0000256" key="10">
    <source>
        <dbReference type="RuleBase" id="RU363039"/>
    </source>
</evidence>
<evidence type="ECO:0000256" key="6">
    <source>
        <dbReference type="ARBA" id="ARBA00022917"/>
    </source>
</evidence>
<dbReference type="EC" id="6.1.1.4" evidence="9"/>
<evidence type="ECO:0000259" key="11">
    <source>
        <dbReference type="Pfam" id="PF08264"/>
    </source>
</evidence>
<evidence type="ECO:0000259" key="12">
    <source>
        <dbReference type="Pfam" id="PF09334"/>
    </source>
</evidence>
<evidence type="ECO:0000256" key="9">
    <source>
        <dbReference type="HAMAP-Rule" id="MF_00049"/>
    </source>
</evidence>
<dbReference type="Proteomes" id="UP001224325">
    <property type="component" value="Chromosome"/>
</dbReference>
<dbReference type="AlphaFoldDB" id="A0AAU7EGY9"/>
<dbReference type="PANTHER" id="PTHR43740:SF2">
    <property type="entry name" value="LEUCINE--TRNA LIGASE, MITOCHONDRIAL"/>
    <property type="match status" value="1"/>
</dbReference>
<dbReference type="KEGG" id="mlil:QLS71_005375"/>
<dbReference type="FunFam" id="3.40.50.620:FF:000060">
    <property type="entry name" value="Leucine--tRNA ligase"/>
    <property type="match status" value="1"/>
</dbReference>
<keyword evidence="4 9" id="KW-0547">Nucleotide-binding</keyword>
<accession>A0AAU7EGY9</accession>
<dbReference type="GO" id="GO:0004823">
    <property type="term" value="F:leucine-tRNA ligase activity"/>
    <property type="evidence" value="ECO:0007669"/>
    <property type="project" value="UniProtKB-UniRule"/>
</dbReference>
<dbReference type="SUPFAM" id="SSF47323">
    <property type="entry name" value="Anticodon-binding domain of a subclass of class I aminoacyl-tRNA synthetases"/>
    <property type="match status" value="1"/>
</dbReference>
<dbReference type="FunFam" id="3.40.50.620:FF:000056">
    <property type="entry name" value="Leucine--tRNA ligase"/>
    <property type="match status" value="1"/>
</dbReference>
<dbReference type="InterPro" id="IPR009080">
    <property type="entry name" value="tRNAsynth_Ia_anticodon-bd"/>
</dbReference>
<dbReference type="Pfam" id="PF09334">
    <property type="entry name" value="tRNA-synt_1g"/>
    <property type="match status" value="1"/>
</dbReference>
<dbReference type="GO" id="GO:0006429">
    <property type="term" value="P:leucyl-tRNA aminoacylation"/>
    <property type="evidence" value="ECO:0007669"/>
    <property type="project" value="UniProtKB-UniRule"/>
</dbReference>
<dbReference type="FunFam" id="1.10.730.10:FF:000011">
    <property type="entry name" value="Leucine--tRNA ligase chloroplastic/mitochondrial"/>
    <property type="match status" value="1"/>
</dbReference>
<feature type="domain" description="Methionyl/Valyl/Leucyl/Isoleucyl-tRNA synthetase anticodon-binding" evidence="11">
    <location>
        <begin position="846"/>
        <end position="958"/>
    </location>
</feature>
<dbReference type="Gene3D" id="1.10.730.10">
    <property type="entry name" value="Isoleucyl-tRNA Synthetase, Domain 1"/>
    <property type="match status" value="1"/>
</dbReference>
<evidence type="ECO:0000256" key="2">
    <source>
        <dbReference type="ARBA" id="ARBA00022490"/>
    </source>
</evidence>
<dbReference type="InterPro" id="IPR009008">
    <property type="entry name" value="Val/Leu/Ile-tRNA-synth_edit"/>
</dbReference>
<keyword evidence="15" id="KW-1185">Reference proteome</keyword>
<name>A0AAU7EGY9_9FLAO</name>
<evidence type="ECO:0000256" key="3">
    <source>
        <dbReference type="ARBA" id="ARBA00022598"/>
    </source>
</evidence>
<keyword evidence="2 9" id="KW-0963">Cytoplasm</keyword>
<dbReference type="Gene3D" id="3.40.50.620">
    <property type="entry name" value="HUPs"/>
    <property type="match status" value="3"/>
</dbReference>
<dbReference type="InterPro" id="IPR025709">
    <property type="entry name" value="Leu_tRNA-synth_edit"/>
</dbReference>
<dbReference type="Gene3D" id="3.90.740.10">
    <property type="entry name" value="Valyl/Leucyl/Isoleucyl-tRNA synthetase, editing domain"/>
    <property type="match status" value="1"/>
</dbReference>
<dbReference type="PROSITE" id="PS00178">
    <property type="entry name" value="AA_TRNA_LIGASE_I"/>
    <property type="match status" value="1"/>
</dbReference>
<gene>
    <name evidence="9" type="primary">leuS</name>
    <name evidence="14" type="ORF">QLS71_005375</name>
</gene>
<keyword evidence="5 9" id="KW-0067">ATP-binding</keyword>
<dbReference type="InterPro" id="IPR001412">
    <property type="entry name" value="aa-tRNA-synth_I_CS"/>
</dbReference>
<comment type="catalytic activity">
    <reaction evidence="8 9">
        <text>tRNA(Leu) + L-leucine + ATP = L-leucyl-tRNA(Leu) + AMP + diphosphate</text>
        <dbReference type="Rhea" id="RHEA:11688"/>
        <dbReference type="Rhea" id="RHEA-COMP:9613"/>
        <dbReference type="Rhea" id="RHEA-COMP:9622"/>
        <dbReference type="ChEBI" id="CHEBI:30616"/>
        <dbReference type="ChEBI" id="CHEBI:33019"/>
        <dbReference type="ChEBI" id="CHEBI:57427"/>
        <dbReference type="ChEBI" id="CHEBI:78442"/>
        <dbReference type="ChEBI" id="CHEBI:78494"/>
        <dbReference type="ChEBI" id="CHEBI:456215"/>
        <dbReference type="EC" id="6.1.1.4"/>
    </reaction>
</comment>
<dbReference type="InterPro" id="IPR015413">
    <property type="entry name" value="Methionyl/Leucyl_tRNA_Synth"/>
</dbReference>
<dbReference type="Pfam" id="PF08264">
    <property type="entry name" value="Anticodon_1"/>
    <property type="match status" value="1"/>
</dbReference>
<dbReference type="SUPFAM" id="SSF52374">
    <property type="entry name" value="Nucleotidylyl transferase"/>
    <property type="match status" value="1"/>
</dbReference>
<dbReference type="RefSeq" id="WP_308991448.1">
    <property type="nucleotide sequence ID" value="NZ_CP155618.1"/>
</dbReference>
<reference evidence="14" key="1">
    <citation type="submission" date="2024-04" db="EMBL/GenBank/DDBJ databases">
        <title>Mariniflexile litorale, isolated from the shallow sediments of the Sea of Japan.</title>
        <authorList>
            <person name="Romanenko L."/>
            <person name="Isaeva M."/>
        </authorList>
    </citation>
    <scope>NUCLEOTIDE SEQUENCE [LARGE SCALE GENOMIC DNA]</scope>
    <source>
        <strain evidence="14">KMM 9835</strain>
    </source>
</reference>
<dbReference type="GO" id="GO:0005524">
    <property type="term" value="F:ATP binding"/>
    <property type="evidence" value="ECO:0007669"/>
    <property type="project" value="UniProtKB-UniRule"/>
</dbReference>
<keyword evidence="7 9" id="KW-0030">Aminoacyl-tRNA synthetase</keyword>
<evidence type="ECO:0000256" key="1">
    <source>
        <dbReference type="ARBA" id="ARBA00005594"/>
    </source>
</evidence>
<dbReference type="Pfam" id="PF13603">
    <property type="entry name" value="tRNA-synt_1_2"/>
    <property type="match status" value="1"/>
</dbReference>
<evidence type="ECO:0000259" key="13">
    <source>
        <dbReference type="Pfam" id="PF13603"/>
    </source>
</evidence>
<feature type="domain" description="Methionyl/Leucyl tRNA synthetase" evidence="12">
    <location>
        <begin position="38"/>
        <end position="155"/>
    </location>
</feature>
<comment type="caution">
    <text evidence="9">Lacks conserved residue(s) required for the propagation of feature annotation.</text>
</comment>
<feature type="domain" description="Leucyl-tRNA synthetase editing" evidence="13">
    <location>
        <begin position="277"/>
        <end position="470"/>
    </location>
</feature>
<dbReference type="CDD" id="cd07958">
    <property type="entry name" value="Anticodon_Ia_Leu_BEm"/>
    <property type="match status" value="1"/>
</dbReference>
<evidence type="ECO:0000256" key="8">
    <source>
        <dbReference type="ARBA" id="ARBA00047469"/>
    </source>
</evidence>
<dbReference type="SUPFAM" id="SSF50677">
    <property type="entry name" value="ValRS/IleRS/LeuRS editing domain"/>
    <property type="match status" value="1"/>
</dbReference>
<dbReference type="HAMAP" id="MF_00049_B">
    <property type="entry name" value="Leu_tRNA_synth_B"/>
    <property type="match status" value="1"/>
</dbReference>
<dbReference type="InterPro" id="IPR002302">
    <property type="entry name" value="Leu-tRNA-ligase"/>
</dbReference>
<evidence type="ECO:0000313" key="14">
    <source>
        <dbReference type="EMBL" id="XBL15447.1"/>
    </source>
</evidence>
<evidence type="ECO:0000256" key="5">
    <source>
        <dbReference type="ARBA" id="ARBA00022840"/>
    </source>
</evidence>
<organism evidence="14 15">
    <name type="scientific">Mariniflexile litorale</name>
    <dbReference type="NCBI Taxonomy" id="3045158"/>
    <lineage>
        <taxon>Bacteria</taxon>
        <taxon>Pseudomonadati</taxon>
        <taxon>Bacteroidota</taxon>
        <taxon>Flavobacteriia</taxon>
        <taxon>Flavobacteriales</taxon>
        <taxon>Flavobacteriaceae</taxon>
        <taxon>Mariniflexile</taxon>
    </lineage>
</organism>